<proteinExistence type="predicted"/>
<feature type="compositionally biased region" description="Basic and acidic residues" evidence="1">
    <location>
        <begin position="325"/>
        <end position="337"/>
    </location>
</feature>
<reference evidence="2 3" key="1">
    <citation type="submission" date="2024-01" db="EMBL/GenBank/DDBJ databases">
        <title>A draft genome for a cacao thread blight-causing isolate of Paramarasmius palmivorus.</title>
        <authorList>
            <person name="Baruah I.K."/>
            <person name="Bukari Y."/>
            <person name="Amoako-Attah I."/>
            <person name="Meinhardt L.W."/>
            <person name="Bailey B.A."/>
            <person name="Cohen S.P."/>
        </authorList>
    </citation>
    <scope>NUCLEOTIDE SEQUENCE [LARGE SCALE GENOMIC DNA]</scope>
    <source>
        <strain evidence="2 3">GH-12</strain>
    </source>
</reference>
<evidence type="ECO:0000313" key="2">
    <source>
        <dbReference type="EMBL" id="KAK7023582.1"/>
    </source>
</evidence>
<gene>
    <name evidence="2" type="ORF">VNI00_016668</name>
</gene>
<feature type="compositionally biased region" description="Pro residues" evidence="1">
    <location>
        <begin position="349"/>
        <end position="361"/>
    </location>
</feature>
<evidence type="ECO:0000256" key="1">
    <source>
        <dbReference type="SAM" id="MobiDB-lite"/>
    </source>
</evidence>
<sequence>MPITRASIKSLLRQGMTLPYGDVEHVQIRIQHLQNSIDANMKHMEWLRSLYEACLKKTADLISESEEYSASIAPVRRLPKELLGEILLYVVCDAHHNPAKDHHHTKTLSNVMRWENLYLPADIATYLYLSHKSPLSVRLKLSADGGRATTRYMPFQDLKRFLQVSHRIQSLCLHVTFRLDTPVVQDALKLVFESPLPNLREVELHIPDRYISTLQRFVSSETSFPCLQLLRVIRGMGKPRVIRLDPCLSVVKTPLSPFPLTQITNLHLQYHVHDAVDVLLFCTNVTSVHISMPPSRKGHHTESDESSSSSDDEDETEWESESQSESEHSSDDDHSSDSDWSSDDEALPHYPPRNPRPPLRIPEPENFPHLVELTIEVINAKGMRFGAFADVAKVLNRITAPNLSSIAFIADADQTQTLADSRARYWDEPSFVSSLIGMLERSEVETVVQKFSVVGVPLGDEQMIKFLSYMRGLKHLTTGKWFFYTSDNECNMKAGYGIKDQRKHIGYDCNI</sequence>
<name>A0AAW0BB12_9AGAR</name>
<dbReference type="AlphaFoldDB" id="A0AAW0BB12"/>
<feature type="compositionally biased region" description="Acidic residues" evidence="1">
    <location>
        <begin position="310"/>
        <end position="324"/>
    </location>
</feature>
<feature type="region of interest" description="Disordered" evidence="1">
    <location>
        <begin position="291"/>
        <end position="362"/>
    </location>
</feature>
<organism evidence="2 3">
    <name type="scientific">Paramarasmius palmivorus</name>
    <dbReference type="NCBI Taxonomy" id="297713"/>
    <lineage>
        <taxon>Eukaryota</taxon>
        <taxon>Fungi</taxon>
        <taxon>Dikarya</taxon>
        <taxon>Basidiomycota</taxon>
        <taxon>Agaricomycotina</taxon>
        <taxon>Agaricomycetes</taxon>
        <taxon>Agaricomycetidae</taxon>
        <taxon>Agaricales</taxon>
        <taxon>Marasmiineae</taxon>
        <taxon>Marasmiaceae</taxon>
        <taxon>Paramarasmius</taxon>
    </lineage>
</organism>
<dbReference type="EMBL" id="JAYKXP010000135">
    <property type="protein sequence ID" value="KAK7023582.1"/>
    <property type="molecule type" value="Genomic_DNA"/>
</dbReference>
<protein>
    <recommendedName>
        <fullName evidence="4">F-box domain-containing protein</fullName>
    </recommendedName>
</protein>
<accession>A0AAW0BB12</accession>
<evidence type="ECO:0000313" key="3">
    <source>
        <dbReference type="Proteomes" id="UP001383192"/>
    </source>
</evidence>
<dbReference type="Proteomes" id="UP001383192">
    <property type="component" value="Unassembled WGS sequence"/>
</dbReference>
<comment type="caution">
    <text evidence="2">The sequence shown here is derived from an EMBL/GenBank/DDBJ whole genome shotgun (WGS) entry which is preliminary data.</text>
</comment>
<keyword evidence="3" id="KW-1185">Reference proteome</keyword>
<evidence type="ECO:0008006" key="4">
    <source>
        <dbReference type="Google" id="ProtNLM"/>
    </source>
</evidence>